<organism evidence="3">
    <name type="scientific">Schistocephalus solidus</name>
    <name type="common">Tapeworm</name>
    <dbReference type="NCBI Taxonomy" id="70667"/>
    <lineage>
        <taxon>Eukaryota</taxon>
        <taxon>Metazoa</taxon>
        <taxon>Spiralia</taxon>
        <taxon>Lophotrochozoa</taxon>
        <taxon>Platyhelminthes</taxon>
        <taxon>Cestoda</taxon>
        <taxon>Eucestoda</taxon>
        <taxon>Diphyllobothriidea</taxon>
        <taxon>Diphyllobothriidae</taxon>
        <taxon>Schistocephalus</taxon>
    </lineage>
</organism>
<reference evidence="1 2" key="2">
    <citation type="submission" date="2018-11" db="EMBL/GenBank/DDBJ databases">
        <authorList>
            <consortium name="Pathogen Informatics"/>
        </authorList>
    </citation>
    <scope>NUCLEOTIDE SEQUENCE [LARGE SCALE GENOMIC DNA]</scope>
    <source>
        <strain evidence="1 2">NST_G2</strain>
    </source>
</reference>
<dbReference type="AlphaFoldDB" id="A0A183SFU6"/>
<evidence type="ECO:0000313" key="3">
    <source>
        <dbReference type="WBParaSite" id="SSLN_0000319401-mRNA-1"/>
    </source>
</evidence>
<dbReference type="Proteomes" id="UP000275846">
    <property type="component" value="Unassembled WGS sequence"/>
</dbReference>
<accession>A0A183SFU6</accession>
<protein>
    <submittedName>
        <fullName evidence="3">Methyltransf_21 domain-containing protein</fullName>
    </submittedName>
</protein>
<dbReference type="EMBL" id="UYSU01032427">
    <property type="protein sequence ID" value="VDL89479.1"/>
    <property type="molecule type" value="Genomic_DNA"/>
</dbReference>
<sequence length="137" mass="15392">MRAHIDMAVDAGRARVPGLEEFTRLFGVSHYNHFGSIPNEAIADLEGATILPPIQEVAFEPFSTEPFVAVVAMTYAKKELTYLYQLFRLNGYPVSFVKSCLRHQRQSQTFGSNGEAGPHKFYSLPYVHDISEVIPDK</sequence>
<name>A0A183SFU6_SCHSO</name>
<evidence type="ECO:0000313" key="1">
    <source>
        <dbReference type="EMBL" id="VDL89479.1"/>
    </source>
</evidence>
<proteinExistence type="predicted"/>
<evidence type="ECO:0000313" key="2">
    <source>
        <dbReference type="Proteomes" id="UP000275846"/>
    </source>
</evidence>
<reference evidence="3" key="1">
    <citation type="submission" date="2016-06" db="UniProtKB">
        <authorList>
            <consortium name="WormBaseParasite"/>
        </authorList>
    </citation>
    <scope>IDENTIFICATION</scope>
</reference>
<dbReference type="WBParaSite" id="SSLN_0000319401-mRNA-1">
    <property type="protein sequence ID" value="SSLN_0000319401-mRNA-1"/>
    <property type="gene ID" value="SSLN_0000319401"/>
</dbReference>
<keyword evidence="2" id="KW-1185">Reference proteome</keyword>
<gene>
    <name evidence="1" type="ORF">SSLN_LOCUS3094</name>
</gene>